<dbReference type="PANTHER" id="PTHR14689:SF0">
    <property type="entry name" value="COILED-COIL DOMAIN-CONTAINING PROTEIN 82"/>
    <property type="match status" value="1"/>
</dbReference>
<keyword evidence="1" id="KW-1185">Reference proteome</keyword>
<accession>A0A6P5A9R6</accession>
<dbReference type="OrthoDB" id="21499at2759"/>
<dbReference type="AlphaFoldDB" id="A0A6P5A9R6"/>
<proteinExistence type="predicted"/>
<dbReference type="GO" id="GO:0005634">
    <property type="term" value="C:nucleus"/>
    <property type="evidence" value="ECO:0007669"/>
    <property type="project" value="TreeGrafter"/>
</dbReference>
<sequence>MFMFQVSSVCQFCADHTQTFHQLHHYKYRLFRKCENKVTAVRRSHEMSSDDETCKRVLLDRGWVSELHEELEELLTRAQQGTNS</sequence>
<gene>
    <name evidence="2" type="primary">LOC109486892</name>
</gene>
<name>A0A6P5A9R6_BRABE</name>
<reference evidence="2" key="1">
    <citation type="submission" date="2025-08" db="UniProtKB">
        <authorList>
            <consortium name="RefSeq"/>
        </authorList>
    </citation>
    <scope>IDENTIFICATION</scope>
    <source>
        <tissue evidence="2">Gonad</tissue>
    </source>
</reference>
<evidence type="ECO:0000313" key="2">
    <source>
        <dbReference type="RefSeq" id="XP_019646358.1"/>
    </source>
</evidence>
<dbReference type="GeneID" id="109486892"/>
<dbReference type="RefSeq" id="XP_019646358.1">
    <property type="nucleotide sequence ID" value="XM_019790799.1"/>
</dbReference>
<evidence type="ECO:0000313" key="1">
    <source>
        <dbReference type="Proteomes" id="UP000515135"/>
    </source>
</evidence>
<dbReference type="Proteomes" id="UP000515135">
    <property type="component" value="Unplaced"/>
</dbReference>
<protein>
    <submittedName>
        <fullName evidence="2">Coiled-coil domain-containing protein 82-like</fullName>
    </submittedName>
</protein>
<dbReference type="KEGG" id="bbel:109486892"/>
<dbReference type="PANTHER" id="PTHR14689">
    <property type="entry name" value="PHORBOL-ESTER_DAG-TYPE DOMAIN-CONTAINING PROTEIN"/>
    <property type="match status" value="1"/>
</dbReference>
<organism evidence="1 2">
    <name type="scientific">Branchiostoma belcheri</name>
    <name type="common">Amphioxus</name>
    <dbReference type="NCBI Taxonomy" id="7741"/>
    <lineage>
        <taxon>Eukaryota</taxon>
        <taxon>Metazoa</taxon>
        <taxon>Chordata</taxon>
        <taxon>Cephalochordata</taxon>
        <taxon>Leptocardii</taxon>
        <taxon>Amphioxiformes</taxon>
        <taxon>Branchiostomatidae</taxon>
        <taxon>Branchiostoma</taxon>
    </lineage>
</organism>